<dbReference type="Proteomes" id="UP000299102">
    <property type="component" value="Unassembled WGS sequence"/>
</dbReference>
<accession>A0A4C1SMN5</accession>
<sequence length="140" mass="15576">MARIRCLIEEFRCQTSSSIITPCNLIVGKMHLETFRPTKPRYARWMGKRESPGTACDTAGCHERKYLTISSFCVIVGGYQVPTVIVVRTSADLRPESMRGAPACRHYQAMYSCTGKRLSLLVPSSLDNPASSDLLASWKS</sequence>
<protein>
    <submittedName>
        <fullName evidence="1">Uncharacterized protein</fullName>
    </submittedName>
</protein>
<gene>
    <name evidence="1" type="ORF">EVAR_101788_1</name>
</gene>
<keyword evidence="2" id="KW-1185">Reference proteome</keyword>
<evidence type="ECO:0000313" key="1">
    <source>
        <dbReference type="EMBL" id="GBP03419.1"/>
    </source>
</evidence>
<proteinExistence type="predicted"/>
<dbReference type="EMBL" id="BGZK01000010">
    <property type="protein sequence ID" value="GBP03419.1"/>
    <property type="molecule type" value="Genomic_DNA"/>
</dbReference>
<comment type="caution">
    <text evidence="1">The sequence shown here is derived from an EMBL/GenBank/DDBJ whole genome shotgun (WGS) entry which is preliminary data.</text>
</comment>
<name>A0A4C1SMN5_EUMVA</name>
<evidence type="ECO:0000313" key="2">
    <source>
        <dbReference type="Proteomes" id="UP000299102"/>
    </source>
</evidence>
<dbReference type="AlphaFoldDB" id="A0A4C1SMN5"/>
<reference evidence="1 2" key="1">
    <citation type="journal article" date="2019" name="Commun. Biol.">
        <title>The bagworm genome reveals a unique fibroin gene that provides high tensile strength.</title>
        <authorList>
            <person name="Kono N."/>
            <person name="Nakamura H."/>
            <person name="Ohtoshi R."/>
            <person name="Tomita M."/>
            <person name="Numata K."/>
            <person name="Arakawa K."/>
        </authorList>
    </citation>
    <scope>NUCLEOTIDE SEQUENCE [LARGE SCALE GENOMIC DNA]</scope>
</reference>
<organism evidence="1 2">
    <name type="scientific">Eumeta variegata</name>
    <name type="common">Bagworm moth</name>
    <name type="synonym">Eumeta japonica</name>
    <dbReference type="NCBI Taxonomy" id="151549"/>
    <lineage>
        <taxon>Eukaryota</taxon>
        <taxon>Metazoa</taxon>
        <taxon>Ecdysozoa</taxon>
        <taxon>Arthropoda</taxon>
        <taxon>Hexapoda</taxon>
        <taxon>Insecta</taxon>
        <taxon>Pterygota</taxon>
        <taxon>Neoptera</taxon>
        <taxon>Endopterygota</taxon>
        <taxon>Lepidoptera</taxon>
        <taxon>Glossata</taxon>
        <taxon>Ditrysia</taxon>
        <taxon>Tineoidea</taxon>
        <taxon>Psychidae</taxon>
        <taxon>Oiketicinae</taxon>
        <taxon>Eumeta</taxon>
    </lineage>
</organism>